<gene>
    <name evidence="1" type="ORF">E2C01_077408</name>
</gene>
<name>A0A5B7IR86_PORTR</name>
<accession>A0A5B7IR86</accession>
<protein>
    <submittedName>
        <fullName evidence="1">Uncharacterized protein</fullName>
    </submittedName>
</protein>
<dbReference type="Proteomes" id="UP000324222">
    <property type="component" value="Unassembled WGS sequence"/>
</dbReference>
<evidence type="ECO:0000313" key="1">
    <source>
        <dbReference type="EMBL" id="MPC82724.1"/>
    </source>
</evidence>
<sequence length="149" mass="16245">MKVRRAGVSQLDRDVRVLNGIFMAIEGQTCTPPDAALCRLRDAGGDRPPLLPARVISGSDTYEARHYLSCCLYFALLTSPSWPSPPALGLFLFLVRFWRRPTPSLCLPSDTQDAAGVLLSQRHGSTDAAAEIRDSSSCRPFAAVTCCFL</sequence>
<proteinExistence type="predicted"/>
<reference evidence="1 2" key="1">
    <citation type="submission" date="2019-05" db="EMBL/GenBank/DDBJ databases">
        <title>Another draft genome of Portunus trituberculatus and its Hox gene families provides insights of decapod evolution.</title>
        <authorList>
            <person name="Jeong J.-H."/>
            <person name="Song I."/>
            <person name="Kim S."/>
            <person name="Choi T."/>
            <person name="Kim D."/>
            <person name="Ryu S."/>
            <person name="Kim W."/>
        </authorList>
    </citation>
    <scope>NUCLEOTIDE SEQUENCE [LARGE SCALE GENOMIC DNA]</scope>
    <source>
        <tissue evidence="1">Muscle</tissue>
    </source>
</reference>
<organism evidence="1 2">
    <name type="scientific">Portunus trituberculatus</name>
    <name type="common">Swimming crab</name>
    <name type="synonym">Neptunus trituberculatus</name>
    <dbReference type="NCBI Taxonomy" id="210409"/>
    <lineage>
        <taxon>Eukaryota</taxon>
        <taxon>Metazoa</taxon>
        <taxon>Ecdysozoa</taxon>
        <taxon>Arthropoda</taxon>
        <taxon>Crustacea</taxon>
        <taxon>Multicrustacea</taxon>
        <taxon>Malacostraca</taxon>
        <taxon>Eumalacostraca</taxon>
        <taxon>Eucarida</taxon>
        <taxon>Decapoda</taxon>
        <taxon>Pleocyemata</taxon>
        <taxon>Brachyura</taxon>
        <taxon>Eubrachyura</taxon>
        <taxon>Portunoidea</taxon>
        <taxon>Portunidae</taxon>
        <taxon>Portuninae</taxon>
        <taxon>Portunus</taxon>
    </lineage>
</organism>
<comment type="caution">
    <text evidence="1">The sequence shown here is derived from an EMBL/GenBank/DDBJ whole genome shotgun (WGS) entry which is preliminary data.</text>
</comment>
<evidence type="ECO:0000313" key="2">
    <source>
        <dbReference type="Proteomes" id="UP000324222"/>
    </source>
</evidence>
<dbReference type="AlphaFoldDB" id="A0A5B7IR86"/>
<keyword evidence="2" id="KW-1185">Reference proteome</keyword>
<dbReference type="EMBL" id="VSRR010060551">
    <property type="protein sequence ID" value="MPC82724.1"/>
    <property type="molecule type" value="Genomic_DNA"/>
</dbReference>